<feature type="compositionally biased region" description="Basic and acidic residues" evidence="2">
    <location>
        <begin position="315"/>
        <end position="325"/>
    </location>
</feature>
<dbReference type="Pfam" id="PF00575">
    <property type="entry name" value="S1"/>
    <property type="match status" value="2"/>
</dbReference>
<keyword evidence="3" id="KW-0732">Signal</keyword>
<dbReference type="EMBL" id="HBKQ01035552">
    <property type="protein sequence ID" value="CAE2256558.1"/>
    <property type="molecule type" value="Transcribed_RNA"/>
</dbReference>
<dbReference type="AlphaFoldDB" id="A0A7S4MZS8"/>
<feature type="domain" description="S1 motif" evidence="4">
    <location>
        <begin position="122"/>
        <end position="191"/>
    </location>
</feature>
<evidence type="ECO:0000259" key="4">
    <source>
        <dbReference type="PROSITE" id="PS50126"/>
    </source>
</evidence>
<dbReference type="InterPro" id="IPR003029">
    <property type="entry name" value="S1_domain"/>
</dbReference>
<dbReference type="SUPFAM" id="SSF50249">
    <property type="entry name" value="Nucleic acid-binding proteins"/>
    <property type="match status" value="2"/>
</dbReference>
<feature type="signal peptide" evidence="3">
    <location>
        <begin position="1"/>
        <end position="19"/>
    </location>
</feature>
<dbReference type="PROSITE" id="PS50126">
    <property type="entry name" value="S1"/>
    <property type="match status" value="2"/>
</dbReference>
<feature type="compositionally biased region" description="Basic and acidic residues" evidence="2">
    <location>
        <begin position="336"/>
        <end position="352"/>
    </location>
</feature>
<accession>A0A7S4MZS8</accession>
<dbReference type="GO" id="GO:0003729">
    <property type="term" value="F:mRNA binding"/>
    <property type="evidence" value="ECO:0007669"/>
    <property type="project" value="TreeGrafter"/>
</dbReference>
<protein>
    <recommendedName>
        <fullName evidence="4">S1 motif domain-containing protein</fullName>
    </recommendedName>
</protein>
<gene>
    <name evidence="5" type="ORF">OAUR00152_LOCUS24412</name>
</gene>
<feature type="domain" description="S1 motif" evidence="4">
    <location>
        <begin position="235"/>
        <end position="313"/>
    </location>
</feature>
<dbReference type="FunFam" id="2.40.50.140:FF:000051">
    <property type="entry name" value="RNA-binding transcriptional accessory protein"/>
    <property type="match status" value="1"/>
</dbReference>
<sequence length="369" mass="39073">MRFSASALLLAAAPLAASAFNPGQATFAVTKYTRATVSRFAPAPCAWHTGSCPCTSCGRVSLRMSEVAEETAAEVPAEVEALDGVASGEEAHNADRPARGSGIAKHKKSNKPGIPLSDLEVGAELKGKVKAVQSYGAFLDVGAQTDALCHVSRLSDDFVSNVEDVVSVGDEVSVRVVSVDVEKGQIAVTMRSKEAEEAAASGGGRRKERPRRSGGDRQAQQKTLKGLADSGFDDEKFVEGEVVSTLDFGAFVRFDASQLASEVEGELDGLVHISALAVGRTENVSEVAKPGDKVQIRVRSVDPKGGKVSLSMISKADEPKPRERNGGGGRGARPRWSPDEMGAKDWKESLEKFEQPSFANSPFIVDRSK</sequence>
<dbReference type="SMART" id="SM00316">
    <property type="entry name" value="S1"/>
    <property type="match status" value="2"/>
</dbReference>
<organism evidence="5">
    <name type="scientific">Odontella aurita</name>
    <dbReference type="NCBI Taxonomy" id="265563"/>
    <lineage>
        <taxon>Eukaryota</taxon>
        <taxon>Sar</taxon>
        <taxon>Stramenopiles</taxon>
        <taxon>Ochrophyta</taxon>
        <taxon>Bacillariophyta</taxon>
        <taxon>Mediophyceae</taxon>
        <taxon>Biddulphiophycidae</taxon>
        <taxon>Eupodiscales</taxon>
        <taxon>Odontellaceae</taxon>
        <taxon>Odontella</taxon>
    </lineage>
</organism>
<dbReference type="PANTHER" id="PTHR10724:SF10">
    <property type="entry name" value="S1 RNA-BINDING DOMAIN-CONTAINING PROTEIN 1"/>
    <property type="match status" value="1"/>
</dbReference>
<reference evidence="5" key="1">
    <citation type="submission" date="2021-01" db="EMBL/GenBank/DDBJ databases">
        <authorList>
            <person name="Corre E."/>
            <person name="Pelletier E."/>
            <person name="Niang G."/>
            <person name="Scheremetjew M."/>
            <person name="Finn R."/>
            <person name="Kale V."/>
            <person name="Holt S."/>
            <person name="Cochrane G."/>
            <person name="Meng A."/>
            <person name="Brown T."/>
            <person name="Cohen L."/>
        </authorList>
    </citation>
    <scope>NUCLEOTIDE SEQUENCE</scope>
    <source>
        <strain evidence="5">Isolate 1302-5</strain>
    </source>
</reference>
<dbReference type="InterPro" id="IPR050437">
    <property type="entry name" value="Ribos_protein_bS1-like"/>
</dbReference>
<name>A0A7S4MZS8_9STRA</name>
<evidence type="ECO:0000313" key="5">
    <source>
        <dbReference type="EMBL" id="CAE2256558.1"/>
    </source>
</evidence>
<feature type="region of interest" description="Disordered" evidence="2">
    <location>
        <begin position="90"/>
        <end position="111"/>
    </location>
</feature>
<evidence type="ECO:0000256" key="1">
    <source>
        <dbReference type="ARBA" id="ARBA00025453"/>
    </source>
</evidence>
<dbReference type="Gene3D" id="2.40.50.140">
    <property type="entry name" value="Nucleic acid-binding proteins"/>
    <property type="match status" value="2"/>
</dbReference>
<feature type="region of interest" description="Disordered" evidence="2">
    <location>
        <begin position="305"/>
        <end position="352"/>
    </location>
</feature>
<dbReference type="GO" id="GO:0003735">
    <property type="term" value="F:structural constituent of ribosome"/>
    <property type="evidence" value="ECO:0007669"/>
    <property type="project" value="TreeGrafter"/>
</dbReference>
<proteinExistence type="predicted"/>
<evidence type="ECO:0000256" key="2">
    <source>
        <dbReference type="SAM" id="MobiDB-lite"/>
    </source>
</evidence>
<dbReference type="GO" id="GO:0006412">
    <property type="term" value="P:translation"/>
    <property type="evidence" value="ECO:0007669"/>
    <property type="project" value="TreeGrafter"/>
</dbReference>
<comment type="function">
    <text evidence="1">Associates with the EF-Tu.GDP complex and induces the exchange of GDP to GTP. It remains bound to the aminoacyl-tRNA.EF-Tu.GTP complex up to the GTP hydrolysis stage on the ribosome.</text>
</comment>
<evidence type="ECO:0000256" key="3">
    <source>
        <dbReference type="SAM" id="SignalP"/>
    </source>
</evidence>
<dbReference type="InterPro" id="IPR012340">
    <property type="entry name" value="NA-bd_OB-fold"/>
</dbReference>
<dbReference type="GO" id="GO:0022627">
    <property type="term" value="C:cytosolic small ribosomal subunit"/>
    <property type="evidence" value="ECO:0007669"/>
    <property type="project" value="TreeGrafter"/>
</dbReference>
<feature type="chain" id="PRO_5030722401" description="S1 motif domain-containing protein" evidence="3">
    <location>
        <begin position="20"/>
        <end position="369"/>
    </location>
</feature>
<dbReference type="PANTHER" id="PTHR10724">
    <property type="entry name" value="30S RIBOSOMAL PROTEIN S1"/>
    <property type="match status" value="1"/>
</dbReference>
<feature type="region of interest" description="Disordered" evidence="2">
    <location>
        <begin position="191"/>
        <end position="225"/>
    </location>
</feature>